<keyword evidence="1" id="KW-0479">Metal-binding</keyword>
<dbReference type="EMBL" id="CP002536">
    <property type="protein sequence ID" value="ADY26510.1"/>
    <property type="molecule type" value="Genomic_DNA"/>
</dbReference>
<proteinExistence type="predicted"/>
<dbReference type="KEGG" id="dpt:Deipr_1361"/>
<feature type="domain" description="HD" evidence="3">
    <location>
        <begin position="16"/>
        <end position="150"/>
    </location>
</feature>
<dbReference type="GO" id="GO:0005737">
    <property type="term" value="C:cytoplasm"/>
    <property type="evidence" value="ECO:0007669"/>
    <property type="project" value="TreeGrafter"/>
</dbReference>
<dbReference type="Gene3D" id="1.10.3210.10">
    <property type="entry name" value="Hypothetical protein af1432"/>
    <property type="match status" value="1"/>
</dbReference>
<dbReference type="HOGENOM" id="CLU_039453_5_1_0"/>
<reference evidence="4 5" key="2">
    <citation type="journal article" date="2012" name="Stand. Genomic Sci.">
        <title>Complete genome sequence of the orange-red pigmented, radioresistant Deinococcus proteolyticus type strain (MRP(T)).</title>
        <authorList>
            <person name="Copeland A."/>
            <person name="Zeytun A."/>
            <person name="Yassawong M."/>
            <person name="Nolan M."/>
            <person name="Lucas S."/>
            <person name="Hammon N."/>
            <person name="Deshpande S."/>
            <person name="Cheng J.F."/>
            <person name="Han C."/>
            <person name="Tapia R."/>
            <person name="Goodwin L.A."/>
            <person name="Pitluck S."/>
            <person name="Mavromatis K."/>
            <person name="Liolios K."/>
            <person name="Pagani I."/>
            <person name="Ivanova N."/>
            <person name="Mikhailova N."/>
            <person name="Pati A."/>
            <person name="Chen A."/>
            <person name="Palaniappan K."/>
            <person name="Land M."/>
            <person name="Hauser L."/>
            <person name="Jeffries C.D."/>
            <person name="Brambilla E.M."/>
            <person name="Rohde M."/>
            <person name="Sikorski J."/>
            <person name="Pukall R."/>
            <person name="Goker M."/>
            <person name="Detter J.C."/>
            <person name="Woyke T."/>
            <person name="Bristow J."/>
            <person name="Eisen J.A."/>
            <person name="Markowitz V."/>
            <person name="Hugenholtz P."/>
            <person name="Kyrpides N.C."/>
            <person name="Klenk H.P."/>
            <person name="Lapidus A."/>
        </authorList>
    </citation>
    <scope>NUCLEOTIDE SEQUENCE [LARGE SCALE GENOMIC DNA]</scope>
    <source>
        <strain evidence="5">ATCC 35074 / DSM 20540 / JCM 6276 / NBRC 101906 / NCIMB 13154 / VKM Ac-1939 / CCM 2703 / MRP</strain>
    </source>
</reference>
<sequence>MPDPRLAAQLDFLLTCDRLKAVQRTTRLHDGSRFENSAEHSWHLALMALTLAEYAPAGTDMEQVMRLLLVHDLVEIGAGDLHFDAAAKALNQQHAAEAQAAAQLFALLPEAQAAEFTALWQEFEARHTPEARFARALDALQPMLLTWGQTADGAGGLGCTETFPELTVQRVLELKRSALAEFPQLWQAAEQLLREAERAGVIKP</sequence>
<dbReference type="PANTHER" id="PTHR11845:SF13">
    <property type="entry name" value="5'-DEOXYNUCLEOTIDASE HDDC2"/>
    <property type="match status" value="1"/>
</dbReference>
<evidence type="ECO:0000313" key="5">
    <source>
        <dbReference type="Proteomes" id="UP000007718"/>
    </source>
</evidence>
<name>F0RJ73_DEIPM</name>
<dbReference type="AlphaFoldDB" id="F0RJ73"/>
<accession>F0RJ73</accession>
<protein>
    <submittedName>
        <fullName evidence="4">Metal dependent phosphohydrolase</fullName>
    </submittedName>
</protein>
<dbReference type="InterPro" id="IPR006674">
    <property type="entry name" value="HD_domain"/>
</dbReference>
<evidence type="ECO:0000313" key="4">
    <source>
        <dbReference type="EMBL" id="ADY26510.1"/>
    </source>
</evidence>
<keyword evidence="5" id="KW-1185">Reference proteome</keyword>
<dbReference type="STRING" id="693977.Deipr_1361"/>
<dbReference type="GO" id="GO:0002953">
    <property type="term" value="F:5'-deoxynucleotidase activity"/>
    <property type="evidence" value="ECO:0007669"/>
    <property type="project" value="InterPro"/>
</dbReference>
<dbReference type="GO" id="GO:0046872">
    <property type="term" value="F:metal ion binding"/>
    <property type="evidence" value="ECO:0007669"/>
    <property type="project" value="UniProtKB-KW"/>
</dbReference>
<keyword evidence="2 4" id="KW-0378">Hydrolase</keyword>
<dbReference type="InterPro" id="IPR039356">
    <property type="entry name" value="YfbR/HDDC2"/>
</dbReference>
<dbReference type="OrthoDB" id="9796032at2"/>
<dbReference type="RefSeq" id="WP_013615119.1">
    <property type="nucleotide sequence ID" value="NC_015161.1"/>
</dbReference>
<reference evidence="5" key="1">
    <citation type="submission" date="2011-02" db="EMBL/GenBank/DDBJ databases">
        <title>The complete sequence of chromosome of Deinococcus proteolyticus DSM 20540.</title>
        <authorList>
            <consortium name="US DOE Joint Genome Institute (JGI-PGF)"/>
            <person name="Lucas S."/>
            <person name="Copeland A."/>
            <person name="Lapidus A."/>
            <person name="Bruce D."/>
            <person name="Goodwin L."/>
            <person name="Pitluck S."/>
            <person name="Kyrpides N."/>
            <person name="Mavromatis K."/>
            <person name="Pagani I."/>
            <person name="Ivanova N."/>
            <person name="Ovchinnikova G."/>
            <person name="Zeytun A."/>
            <person name="Detter J.C."/>
            <person name="Han C."/>
            <person name="Land M."/>
            <person name="Hauser L."/>
            <person name="Markowitz V."/>
            <person name="Cheng J.-F."/>
            <person name="Hugenholtz P."/>
            <person name="Woyke T."/>
            <person name="Wu D."/>
            <person name="Pukall R."/>
            <person name="Steenblock K."/>
            <person name="Brambilla E."/>
            <person name="Klenk H.-P."/>
            <person name="Eisen J.A."/>
        </authorList>
    </citation>
    <scope>NUCLEOTIDE SEQUENCE [LARGE SCALE GENOMIC DNA]</scope>
    <source>
        <strain evidence="5">ATCC 35074 / DSM 20540 / JCM 6276 / NBRC 101906 / NCIMB 13154 / VKM Ac-1939 / CCM 2703 / MRP</strain>
    </source>
</reference>
<dbReference type="PANTHER" id="PTHR11845">
    <property type="entry name" value="5'-DEOXYNUCLEOTIDASE HDDC2"/>
    <property type="match status" value="1"/>
</dbReference>
<evidence type="ECO:0000256" key="2">
    <source>
        <dbReference type="ARBA" id="ARBA00022801"/>
    </source>
</evidence>
<gene>
    <name evidence="4" type="ordered locus">Deipr_1361</name>
</gene>
<organism evidence="4 5">
    <name type="scientific">Deinococcus proteolyticus (strain ATCC 35074 / DSM 20540 / JCM 6276 / NBRC 101906 / NCIMB 13154 / VKM Ac-1939 / CCM 2703 / MRP)</name>
    <dbReference type="NCBI Taxonomy" id="693977"/>
    <lineage>
        <taxon>Bacteria</taxon>
        <taxon>Thermotogati</taxon>
        <taxon>Deinococcota</taxon>
        <taxon>Deinococci</taxon>
        <taxon>Deinococcales</taxon>
        <taxon>Deinococcaceae</taxon>
        <taxon>Deinococcus</taxon>
    </lineage>
</organism>
<dbReference type="Proteomes" id="UP000007718">
    <property type="component" value="Chromosome"/>
</dbReference>
<evidence type="ECO:0000259" key="3">
    <source>
        <dbReference type="Pfam" id="PF13023"/>
    </source>
</evidence>
<dbReference type="SUPFAM" id="SSF109604">
    <property type="entry name" value="HD-domain/PDEase-like"/>
    <property type="match status" value="1"/>
</dbReference>
<dbReference type="Pfam" id="PF13023">
    <property type="entry name" value="HD_3"/>
    <property type="match status" value="1"/>
</dbReference>
<evidence type="ECO:0000256" key="1">
    <source>
        <dbReference type="ARBA" id="ARBA00022723"/>
    </source>
</evidence>
<dbReference type="eggNOG" id="COG1896">
    <property type="taxonomic scope" value="Bacteria"/>
</dbReference>